<dbReference type="GO" id="GO:0044550">
    <property type="term" value="P:secondary metabolite biosynthetic process"/>
    <property type="evidence" value="ECO:0007669"/>
    <property type="project" value="UniProtKB-ARBA"/>
</dbReference>
<dbReference type="InterPro" id="IPR036736">
    <property type="entry name" value="ACP-like_sf"/>
</dbReference>
<dbReference type="CDD" id="cd17652">
    <property type="entry name" value="A_NRPS_CmdD_like"/>
    <property type="match status" value="1"/>
</dbReference>
<keyword evidence="3" id="KW-0596">Phosphopantetheine</keyword>
<dbReference type="PROSITE" id="PS50075">
    <property type="entry name" value="CARRIER"/>
    <property type="match status" value="2"/>
</dbReference>
<dbReference type="InterPro" id="IPR009081">
    <property type="entry name" value="PP-bd_ACP"/>
</dbReference>
<accession>E2D2F7</accession>
<dbReference type="GO" id="GO:0003824">
    <property type="term" value="F:catalytic activity"/>
    <property type="evidence" value="ECO:0007669"/>
    <property type="project" value="InterPro"/>
</dbReference>
<dbReference type="SUPFAM" id="SSF53474">
    <property type="entry name" value="alpha/beta-Hydrolases"/>
    <property type="match status" value="1"/>
</dbReference>
<dbReference type="GO" id="GO:0031177">
    <property type="term" value="F:phosphopantetheine binding"/>
    <property type="evidence" value="ECO:0007669"/>
    <property type="project" value="InterPro"/>
</dbReference>
<dbReference type="SUPFAM" id="SSF52777">
    <property type="entry name" value="CoA-dependent acyltransferases"/>
    <property type="match status" value="4"/>
</dbReference>
<evidence type="ECO:0000256" key="2">
    <source>
        <dbReference type="ARBA" id="ARBA00006432"/>
    </source>
</evidence>
<dbReference type="InterPro" id="IPR029058">
    <property type="entry name" value="AB_hydrolase_fold"/>
</dbReference>
<dbReference type="Gene3D" id="3.30.559.10">
    <property type="entry name" value="Chloramphenicol acetyltransferase-like domain"/>
    <property type="match status" value="2"/>
</dbReference>
<organism evidence="7">
    <name type="scientific">uncultured soil bacterium</name>
    <dbReference type="NCBI Taxonomy" id="164851"/>
    <lineage>
        <taxon>Bacteria</taxon>
        <taxon>environmental samples</taxon>
    </lineage>
</organism>
<dbReference type="Gene3D" id="3.40.50.980">
    <property type="match status" value="4"/>
</dbReference>
<dbReference type="InterPro" id="IPR001031">
    <property type="entry name" value="Thioesterase"/>
</dbReference>
<dbReference type="SUPFAM" id="SSF56801">
    <property type="entry name" value="Acetyl-CoA synthetase-like"/>
    <property type="match status" value="2"/>
</dbReference>
<dbReference type="SMART" id="SM00823">
    <property type="entry name" value="PKS_PP"/>
    <property type="match status" value="2"/>
</dbReference>
<evidence type="ECO:0000256" key="3">
    <source>
        <dbReference type="ARBA" id="ARBA00022450"/>
    </source>
</evidence>
<dbReference type="InterPro" id="IPR020845">
    <property type="entry name" value="AMP-binding_CS"/>
</dbReference>
<dbReference type="FunFam" id="3.40.50.12780:FF:000012">
    <property type="entry name" value="Non-ribosomal peptide synthetase"/>
    <property type="match status" value="2"/>
</dbReference>
<dbReference type="Gene3D" id="3.30.300.30">
    <property type="match status" value="2"/>
</dbReference>
<dbReference type="Pfam" id="PF00975">
    <property type="entry name" value="Thioesterase"/>
    <property type="match status" value="1"/>
</dbReference>
<sequence>MSDSALVGVWPLSPLQEGMLFHALYDEQGTDVYVSQMIIGLDGPLDAVALRASWQALLDRHESLRAGFQRRSSGAPVQLIMRRAVLPWREEDLSGLAEDKAWAESERIGLEERARRFDLSVPPLLKVLLVKVGPDRYRMMVTLHHILVDGWSLPLLMRELWTAYEAGGSTRDLPPVTPYREYLAWLARQDKDAALEVWRKALEGTREPTLVVPVVPTERNAAAAPSDTVSGHASAELDAALRELTRVHGLTLNTVVQAAWAMMVGKLTGRRDVVFGATVAGRPADLPGMETMLGLFINTVPVRVRFDPAQTVAGMLTELQAQQSAVMDHQYVGLSDIQRAAGPGATFDTLIAFENFPSGSKDKDQKPPGDGSATPSGPGGLKFTESGVRESINYPLGLVAMPIGGLKVRMSYRTDVFDDPTARALVDRLLRLLEQMAADPGMRLGQIEVLDEAEHSLVVNEWNDTARAVPSGTLAELFAAQVERSPESVAVVGAEGEWSYAELDRAANRVARELAARGVGRGDLVGVVMGRSADLVAVLLGVVKAGAGFVPVDPAYPVERIAFMLGDAAPALVVCTAATEPVVPSAQVRLVFDAPDVAAAVAARSPEAVPVGGRVEDAAYVIYTSGSTGTPKGVVVTHSGIGNLAAGQIDRFGVGADSRVLQLASLSFDAAVSEICMALLSGAALVVAGAEKLPPHGSLADVAAAFGVTHVTVPPSVLATVDDLPESVTTIVVAGEACPQSLVERWAGGRRMVNGYGPTEVTVCATMSEPLSPVGDGPVPIGRPIANTRLYLLDDCLKPVPVGTTAELYVQGPGLARGYLGRPGLTAERFVASPFGGRMYRTGDLARWSADGQLVFAGRADDQVKVRGFRVEPGEIEAVLATHETVGQVAVIVREDRPGDKRLVAYVVPAPAADVDAGVGQVLRALVAGRLPEYMVPSAVVVLEELPVTVNGKLDRSALPAPDFAGVTDGRGPATPTEEVVCGLFGEVLGLEWVAAEASFFDLGGDSLLAMKLIARIQAVLDSSLNIGDLFAAPTATGLSARIDGMKDAGEGNTRAALVPLPRPEVVPLSFAQQRMWFLNRLEGAGEGAGYNLPLTLRMSGELDVAALEAALGDVADRHESLRTVFPESDGAPRQQALEGAAGRPPLVIVETTEAELEEVLARHAGDRFDLSTDLPWRIRLLVTGPSEYVLLIVAHHIAVDGWSLGVLARDLGAAYSARCQGHAPGWEPLPVQYADYALWQRQVLGELDDPESLISAQLAHWRDALADVPQELVLPTDRPRPAVSSFRGETVPVEVGPRIHSRLVEIAQRGKSTMFMVVQAALAVLLSRLGAGNDIPVGTAVAGRGDSALDGLAGFFVNTLVLRTDLSGDPSFTELLARVRKTDLAAYTHQDLPFERLVEDLNPVRSLGRNPLFQVSLSMQSTPQGQGRLWDLPGLRVRPLTAGSSGGGAAARVDLMVDLAEHRDDEGSPAGIAGVLLYAADLFDESTARYLSERLGRVLEQIAADPRISLSGIEVMEEAERSRLVREWNATDRPAAAATLPELFEAQVLRTPDAPAVLSRDERWSYADLDRKANRIARELIARGVGRGDLVGVAMDRSADAVAVLLGVTKAGAGFVPVDPAYPAERIAFTLADAAVTLVVCTAATEPVVPTDRARLVLDAPDVIAAIAARPADAVAVESRVEDPAYVIYTSGSTGTPKGVVVTHSGFGNLVATQAERVGIDAGARVLQLASLSFDAAVWELCMALLSGAALVMAGEDRLPPHAPLAEAVAEFGVTHMSLSPSMLAAVEELPESVATIVVAAEVCPPSLVERWSDRRLINGYGPTEMTVAVTLSAPLSSVAEGQPVPIGRPITNTRAYVLDEFLKPVPVGVTGELYAVGPGMARGYLGRPGLSAERFVACPFTAPGVRMYRTGDLAKWNADGQLVFAGRADDQVKVRGFRVEPGEIEAVLGTHQSVGQVAVIVREDRPGNRRLVAYVVPVVPVGEVGEVGDAGHAGEGFGQALREFVADRLPEHMVPASVVVLESLPITLNGKLNRAALPAPDLEDLGGRAPSSSLEEALCGLFGEVLGLESVGADVSFFELGGDSLLAMKLIARIQAALDTEVSIRALFTGPTVEAVARSISVGTGTGAGADELGLVLPLRAEGEQRPLFCIHPSSGLSWCYTDLVGHLPPDRPVYGLQARGYGADELLPRTLEEMAADYFKQIRAVQPSGPYHLLGWSFGGTTAHAVATHIQEQGEEVALLAVLDGYPLHADTPEGGPNAEKRTKVRLLSEIRKVNDNNLQLLKNFTPGLFRGDLLLFVAAEGRPDHSPAVEAPDSWAPYIDGAIDSIQIRSDHDGMLTAKPVTEIGRLVSERLREQ</sequence>
<feature type="domain" description="Carrier" evidence="6">
    <location>
        <begin position="2051"/>
        <end position="2126"/>
    </location>
</feature>
<dbReference type="CDD" id="cd19543">
    <property type="entry name" value="DCL_NRPS"/>
    <property type="match status" value="1"/>
</dbReference>
<evidence type="ECO:0000256" key="5">
    <source>
        <dbReference type="SAM" id="MobiDB-lite"/>
    </source>
</evidence>
<dbReference type="Pfam" id="PF00550">
    <property type="entry name" value="PP-binding"/>
    <property type="match status" value="2"/>
</dbReference>
<dbReference type="Pfam" id="PF00668">
    <property type="entry name" value="Condensation"/>
    <property type="match status" value="2"/>
</dbReference>
<evidence type="ECO:0000259" key="6">
    <source>
        <dbReference type="PROSITE" id="PS50075"/>
    </source>
</evidence>
<dbReference type="InterPro" id="IPR023213">
    <property type="entry name" value="CAT-like_dom_sf"/>
</dbReference>
<evidence type="ECO:0000256" key="1">
    <source>
        <dbReference type="ARBA" id="ARBA00001957"/>
    </source>
</evidence>
<dbReference type="SMART" id="SM00824">
    <property type="entry name" value="PKS_TE"/>
    <property type="match status" value="1"/>
</dbReference>
<dbReference type="Pfam" id="PF13193">
    <property type="entry name" value="AMP-binding_C"/>
    <property type="match status" value="2"/>
</dbReference>
<dbReference type="PANTHER" id="PTHR45527:SF1">
    <property type="entry name" value="FATTY ACID SYNTHASE"/>
    <property type="match status" value="1"/>
</dbReference>
<name>E2D2F7_9BACT</name>
<dbReference type="InterPro" id="IPR020802">
    <property type="entry name" value="TesA-like"/>
</dbReference>
<dbReference type="EMBL" id="GQ475282">
    <property type="protein sequence ID" value="ADK54821.1"/>
    <property type="molecule type" value="Genomic_DNA"/>
</dbReference>
<dbReference type="CDD" id="cd19540">
    <property type="entry name" value="LCL_NRPS-like"/>
    <property type="match status" value="1"/>
</dbReference>
<dbReference type="InterPro" id="IPR010071">
    <property type="entry name" value="AA_adenyl_dom"/>
</dbReference>
<comment type="cofactor">
    <cofactor evidence="1">
        <name>pantetheine 4'-phosphate</name>
        <dbReference type="ChEBI" id="CHEBI:47942"/>
    </cofactor>
</comment>
<dbReference type="InterPro" id="IPR020806">
    <property type="entry name" value="PKS_PP-bd"/>
</dbReference>
<dbReference type="InterPro" id="IPR045851">
    <property type="entry name" value="AMP-bd_C_sf"/>
</dbReference>
<dbReference type="Gene3D" id="3.40.50.1820">
    <property type="entry name" value="alpha/beta hydrolase"/>
    <property type="match status" value="1"/>
</dbReference>
<dbReference type="Gene3D" id="1.10.1200.10">
    <property type="entry name" value="ACP-like"/>
    <property type="match status" value="1"/>
</dbReference>
<dbReference type="Pfam" id="PF00501">
    <property type="entry name" value="AMP-binding"/>
    <property type="match status" value="2"/>
</dbReference>
<evidence type="ECO:0000256" key="4">
    <source>
        <dbReference type="ARBA" id="ARBA00022553"/>
    </source>
</evidence>
<dbReference type="GO" id="GO:0005829">
    <property type="term" value="C:cytosol"/>
    <property type="evidence" value="ECO:0007669"/>
    <property type="project" value="TreeGrafter"/>
</dbReference>
<dbReference type="NCBIfam" id="TIGR01733">
    <property type="entry name" value="AA-adenyl-dom"/>
    <property type="match status" value="2"/>
</dbReference>
<dbReference type="PANTHER" id="PTHR45527">
    <property type="entry name" value="NONRIBOSOMAL PEPTIDE SYNTHETASE"/>
    <property type="match status" value="1"/>
</dbReference>
<dbReference type="SUPFAM" id="SSF47336">
    <property type="entry name" value="ACP-like"/>
    <property type="match status" value="2"/>
</dbReference>
<dbReference type="FunFam" id="2.30.38.10:FF:000001">
    <property type="entry name" value="Non-ribosomal peptide synthetase PvdI"/>
    <property type="match status" value="1"/>
</dbReference>
<dbReference type="InterPro" id="IPR006162">
    <property type="entry name" value="Ppantetheine_attach_site"/>
</dbReference>
<dbReference type="FunFam" id="1.10.1200.10:FF:000005">
    <property type="entry name" value="Nonribosomal peptide synthetase 1"/>
    <property type="match status" value="1"/>
</dbReference>
<dbReference type="InterPro" id="IPR001242">
    <property type="entry name" value="Condensation_dom"/>
</dbReference>
<evidence type="ECO:0000313" key="7">
    <source>
        <dbReference type="EMBL" id="ADK54821.1"/>
    </source>
</evidence>
<dbReference type="FunFam" id="3.40.50.980:FF:000001">
    <property type="entry name" value="Non-ribosomal peptide synthetase"/>
    <property type="match status" value="2"/>
</dbReference>
<comment type="similarity">
    <text evidence="2">Belongs to the ATP-dependent AMP-binding enzyme family.</text>
</comment>
<feature type="domain" description="Carrier" evidence="6">
    <location>
        <begin position="972"/>
        <end position="1047"/>
    </location>
</feature>
<dbReference type="PROSITE" id="PS00455">
    <property type="entry name" value="AMP_BINDING"/>
    <property type="match status" value="2"/>
</dbReference>
<reference evidence="7" key="1">
    <citation type="journal article" date="2010" name="Biopolymers">
        <title>Cloning large natural product gene clusters from the environment: piecing environmental DNA gene clusters back together with TAR.</title>
        <authorList>
            <person name="Kim J.H."/>
            <person name="Feng Z."/>
            <person name="Bauer J.D."/>
            <person name="Kallifidas D."/>
            <person name="Calle P.Y."/>
            <person name="Brady S.F."/>
        </authorList>
    </citation>
    <scope>NUCLEOTIDE SEQUENCE</scope>
</reference>
<dbReference type="FunFam" id="3.30.300.30:FF:000010">
    <property type="entry name" value="Enterobactin synthetase component F"/>
    <property type="match status" value="2"/>
</dbReference>
<protein>
    <submittedName>
        <fullName evidence="7">Non-ribosomal peptide synthase</fullName>
    </submittedName>
</protein>
<keyword evidence="4" id="KW-0597">Phosphoprotein</keyword>
<dbReference type="GO" id="GO:0043041">
    <property type="term" value="P:amino acid activation for nonribosomal peptide biosynthetic process"/>
    <property type="evidence" value="ECO:0007669"/>
    <property type="project" value="TreeGrafter"/>
</dbReference>
<proteinExistence type="inferred from homology"/>
<dbReference type="InterPro" id="IPR000873">
    <property type="entry name" value="AMP-dep_synth/lig_dom"/>
</dbReference>
<feature type="region of interest" description="Disordered" evidence="5">
    <location>
        <begin position="358"/>
        <end position="384"/>
    </location>
</feature>
<dbReference type="InterPro" id="IPR025110">
    <property type="entry name" value="AMP-bd_C"/>
</dbReference>
<dbReference type="Gene3D" id="2.30.38.10">
    <property type="entry name" value="Luciferase, Domain 3"/>
    <property type="match status" value="2"/>
</dbReference>
<dbReference type="PROSITE" id="PS00012">
    <property type="entry name" value="PHOSPHOPANTETHEINE"/>
    <property type="match status" value="2"/>
</dbReference>
<dbReference type="Gene3D" id="3.30.559.30">
    <property type="entry name" value="Nonribosomal peptide synthetase, condensation domain"/>
    <property type="match status" value="2"/>
</dbReference>